<keyword evidence="2" id="KW-1185">Reference proteome</keyword>
<name>A0A2A2TLK4_9CYAN</name>
<proteinExistence type="predicted"/>
<reference evidence="1 2" key="1">
    <citation type="submission" date="2017-08" db="EMBL/GenBank/DDBJ databases">
        <title>Draft genome sequence of filamentous cyanobacterium Calothrix elsteri CCALA 953.</title>
        <authorList>
            <person name="Gagunashvili A.N."/>
            <person name="Elster J."/>
            <person name="Andresson O.S."/>
        </authorList>
    </citation>
    <scope>NUCLEOTIDE SEQUENCE [LARGE SCALE GENOMIC DNA]</scope>
    <source>
        <strain evidence="1 2">CCALA 953</strain>
    </source>
</reference>
<dbReference type="Pfam" id="PF12789">
    <property type="entry name" value="PTR"/>
    <property type="match status" value="2"/>
</dbReference>
<protein>
    <submittedName>
        <fullName evidence="1">Uncharacterized protein</fullName>
    </submittedName>
</protein>
<dbReference type="OrthoDB" id="7325240at2"/>
<dbReference type="Proteomes" id="UP000218238">
    <property type="component" value="Unassembled WGS sequence"/>
</dbReference>
<dbReference type="EMBL" id="NTFS01000059">
    <property type="protein sequence ID" value="PAX58365.1"/>
    <property type="molecule type" value="Genomic_DNA"/>
</dbReference>
<accession>A0A2A2TLK4</accession>
<dbReference type="RefSeq" id="WP_095721165.1">
    <property type="nucleotide sequence ID" value="NZ_NTFS01000059.1"/>
</dbReference>
<comment type="caution">
    <text evidence="1">The sequence shown here is derived from an EMBL/GenBank/DDBJ whole genome shotgun (WGS) entry which is preliminary data.</text>
</comment>
<dbReference type="AlphaFoldDB" id="A0A2A2TLK4"/>
<evidence type="ECO:0000313" key="1">
    <source>
        <dbReference type="EMBL" id="PAX58365.1"/>
    </source>
</evidence>
<evidence type="ECO:0000313" key="2">
    <source>
        <dbReference type="Proteomes" id="UP000218238"/>
    </source>
</evidence>
<organism evidence="1 2">
    <name type="scientific">Brunnivagina elsteri CCALA 953</name>
    <dbReference type="NCBI Taxonomy" id="987040"/>
    <lineage>
        <taxon>Bacteria</taxon>
        <taxon>Bacillati</taxon>
        <taxon>Cyanobacteriota</taxon>
        <taxon>Cyanophyceae</taxon>
        <taxon>Nostocales</taxon>
        <taxon>Calotrichaceae</taxon>
        <taxon>Brunnivagina</taxon>
    </lineage>
</organism>
<gene>
    <name evidence="1" type="ORF">CK510_07800</name>
</gene>
<sequence>MLLAWRTIGNIQLSEQWQLTNISTGNLYRITHTIDGKPSGTLRAAIGQEVESIIFDRRLIGYRSGVLEGQLFNIPDGIPSRRIAIQRLDSLPVNWTVKIEELIDLATELPLSIDDIEDLRIELNAKAAASDVAALSATTATALSGKSPAIHQHEIADINGLAIALDEKVESTDLAASEQLILAQVAQKSSIGHSHAIADTTGLQASLDAKADKTELPKLSTTPPSNPTAGTIWSELLSSNRVETWIYINSKWQTLSTYRFDFPSKDSFGNGFYSLFLPLDHRYDYLFIELSTYCDYNGSSPINGTTDFFNVVIWVTSDATVNVVADTGALPNSELKKVVTINTIFSPTDKEFLEHRVLKTGSAPGVRIASFLTYRLIRK</sequence>